<keyword evidence="1" id="KW-0503">Monooxygenase</keyword>
<protein>
    <recommendedName>
        <fullName evidence="4">Cytochrome P450</fullName>
    </recommendedName>
</protein>
<dbReference type="PROSITE" id="PS00086">
    <property type="entry name" value="CYTOCHROME_P450"/>
    <property type="match status" value="1"/>
</dbReference>
<comment type="caution">
    <text evidence="2">The sequence shown here is derived from an EMBL/GenBank/DDBJ whole genome shotgun (WGS) entry which is preliminary data.</text>
</comment>
<dbReference type="SUPFAM" id="SSF48264">
    <property type="entry name" value="Cytochrome P450"/>
    <property type="match status" value="1"/>
</dbReference>
<dbReference type="GO" id="GO:0016705">
    <property type="term" value="F:oxidoreductase activity, acting on paired donors, with incorporation or reduction of molecular oxygen"/>
    <property type="evidence" value="ECO:0007669"/>
    <property type="project" value="InterPro"/>
</dbReference>
<comment type="similarity">
    <text evidence="1">Belongs to the cytochrome P450 family.</text>
</comment>
<keyword evidence="1" id="KW-0560">Oxidoreductase</keyword>
<dbReference type="GO" id="GO:0044550">
    <property type="term" value="P:secondary metabolite biosynthetic process"/>
    <property type="evidence" value="ECO:0007669"/>
    <property type="project" value="UniProtKB-ARBA"/>
</dbReference>
<dbReference type="GO" id="GO:0020037">
    <property type="term" value="F:heme binding"/>
    <property type="evidence" value="ECO:0007669"/>
    <property type="project" value="InterPro"/>
</dbReference>
<proteinExistence type="inferred from homology"/>
<keyword evidence="1" id="KW-0479">Metal-binding</keyword>
<dbReference type="InterPro" id="IPR001128">
    <property type="entry name" value="Cyt_P450"/>
</dbReference>
<dbReference type="OrthoDB" id="1304349at2759"/>
<evidence type="ECO:0000313" key="2">
    <source>
        <dbReference type="EMBL" id="KAF9600327.1"/>
    </source>
</evidence>
<name>A0A835HL78_9MAGN</name>
<dbReference type="Pfam" id="PF00067">
    <property type="entry name" value="p450"/>
    <property type="match status" value="1"/>
</dbReference>
<dbReference type="PANTHER" id="PTHR47952">
    <property type="entry name" value="TRYPTAMINE 5-HYDROXYLASE"/>
    <property type="match status" value="1"/>
</dbReference>
<evidence type="ECO:0000313" key="3">
    <source>
        <dbReference type="Proteomes" id="UP000631114"/>
    </source>
</evidence>
<dbReference type="InterPro" id="IPR017972">
    <property type="entry name" value="Cyt_P450_CS"/>
</dbReference>
<dbReference type="GO" id="GO:0005506">
    <property type="term" value="F:iron ion binding"/>
    <property type="evidence" value="ECO:0007669"/>
    <property type="project" value="InterPro"/>
</dbReference>
<dbReference type="PANTHER" id="PTHR47952:SF3">
    <property type="entry name" value="CYTOCHROME P450 71B3-LIKE"/>
    <property type="match status" value="1"/>
</dbReference>
<accession>A0A835HL78</accession>
<dbReference type="EMBL" id="JADFTS010000006">
    <property type="protein sequence ID" value="KAF9600327.1"/>
    <property type="molecule type" value="Genomic_DNA"/>
</dbReference>
<keyword evidence="1" id="KW-0408">Iron</keyword>
<dbReference type="GO" id="GO:0004497">
    <property type="term" value="F:monooxygenase activity"/>
    <property type="evidence" value="ECO:0007669"/>
    <property type="project" value="UniProtKB-KW"/>
</dbReference>
<gene>
    <name evidence="2" type="ORF">IFM89_006640</name>
</gene>
<dbReference type="Proteomes" id="UP000631114">
    <property type="component" value="Unassembled WGS sequence"/>
</dbReference>
<reference evidence="2 3" key="1">
    <citation type="submission" date="2020-10" db="EMBL/GenBank/DDBJ databases">
        <title>The Coptis chinensis genome and diversification of protoberbering-type alkaloids.</title>
        <authorList>
            <person name="Wang B."/>
            <person name="Shu S."/>
            <person name="Song C."/>
            <person name="Liu Y."/>
        </authorList>
    </citation>
    <scope>NUCLEOTIDE SEQUENCE [LARGE SCALE GENOMIC DNA]</scope>
    <source>
        <strain evidence="2">HL-2020</strain>
        <tissue evidence="2">Leaf</tissue>
    </source>
</reference>
<keyword evidence="3" id="KW-1185">Reference proteome</keyword>
<dbReference type="Gene3D" id="1.10.630.10">
    <property type="entry name" value="Cytochrome P450"/>
    <property type="match status" value="1"/>
</dbReference>
<sequence length="93" mass="10570">MDQSGLTRLPISHIKGVLMNFEFLPFGSGRRVCPGLNMGIAAIELALANLLYCFNWELPSGISKEDINMDEISDFTLRKKFPLHLIPIKHNWQ</sequence>
<evidence type="ECO:0000256" key="1">
    <source>
        <dbReference type="RuleBase" id="RU000461"/>
    </source>
</evidence>
<evidence type="ECO:0008006" key="4">
    <source>
        <dbReference type="Google" id="ProtNLM"/>
    </source>
</evidence>
<organism evidence="2 3">
    <name type="scientific">Coptis chinensis</name>
    <dbReference type="NCBI Taxonomy" id="261450"/>
    <lineage>
        <taxon>Eukaryota</taxon>
        <taxon>Viridiplantae</taxon>
        <taxon>Streptophyta</taxon>
        <taxon>Embryophyta</taxon>
        <taxon>Tracheophyta</taxon>
        <taxon>Spermatophyta</taxon>
        <taxon>Magnoliopsida</taxon>
        <taxon>Ranunculales</taxon>
        <taxon>Ranunculaceae</taxon>
        <taxon>Coptidoideae</taxon>
        <taxon>Coptis</taxon>
    </lineage>
</organism>
<keyword evidence="1" id="KW-0349">Heme</keyword>
<dbReference type="AlphaFoldDB" id="A0A835HL78"/>
<dbReference type="InterPro" id="IPR036396">
    <property type="entry name" value="Cyt_P450_sf"/>
</dbReference>